<evidence type="ECO:0000313" key="9">
    <source>
        <dbReference type="EMBL" id="NYD69113.1"/>
    </source>
</evidence>
<dbReference type="EMBL" id="JACCBM010000001">
    <property type="protein sequence ID" value="NYD69113.1"/>
    <property type="molecule type" value="Genomic_DNA"/>
</dbReference>
<keyword evidence="3" id="KW-1003">Cell membrane</keyword>
<organism evidence="9 10">
    <name type="scientific">Herbiconiux flava</name>
    <dbReference type="NCBI Taxonomy" id="881268"/>
    <lineage>
        <taxon>Bacteria</taxon>
        <taxon>Bacillati</taxon>
        <taxon>Actinomycetota</taxon>
        <taxon>Actinomycetes</taxon>
        <taxon>Micrococcales</taxon>
        <taxon>Microbacteriaceae</taxon>
        <taxon>Herbiconiux</taxon>
    </lineage>
</organism>
<feature type="domain" description="ABC transmembrane type-1" evidence="8">
    <location>
        <begin position="95"/>
        <end position="311"/>
    </location>
</feature>
<dbReference type="AlphaFoldDB" id="A0A852SIS0"/>
<dbReference type="GO" id="GO:0005886">
    <property type="term" value="C:plasma membrane"/>
    <property type="evidence" value="ECO:0007669"/>
    <property type="project" value="UniProtKB-SubCell"/>
</dbReference>
<evidence type="ECO:0000256" key="1">
    <source>
        <dbReference type="ARBA" id="ARBA00004651"/>
    </source>
</evidence>
<evidence type="ECO:0000256" key="7">
    <source>
        <dbReference type="RuleBase" id="RU363032"/>
    </source>
</evidence>
<feature type="transmembrane region" description="Helical" evidence="7">
    <location>
        <begin position="98"/>
        <end position="122"/>
    </location>
</feature>
<accession>A0A852SIS0</accession>
<feature type="transmembrane region" description="Helical" evidence="7">
    <location>
        <begin position="240"/>
        <end position="257"/>
    </location>
</feature>
<evidence type="ECO:0000256" key="3">
    <source>
        <dbReference type="ARBA" id="ARBA00022475"/>
    </source>
</evidence>
<keyword evidence="10" id="KW-1185">Reference proteome</keyword>
<dbReference type="RefSeq" id="WP_179546498.1">
    <property type="nucleotide sequence ID" value="NZ_BSEW01000001.1"/>
</dbReference>
<keyword evidence="4 7" id="KW-0812">Transmembrane</keyword>
<comment type="similarity">
    <text evidence="7">Belongs to the binding-protein-dependent transport system permease family.</text>
</comment>
<dbReference type="PANTHER" id="PTHR43227">
    <property type="entry name" value="BLL4140 PROTEIN"/>
    <property type="match status" value="1"/>
</dbReference>
<dbReference type="InterPro" id="IPR000515">
    <property type="entry name" value="MetI-like"/>
</dbReference>
<feature type="transmembrane region" description="Helical" evidence="7">
    <location>
        <begin position="134"/>
        <end position="154"/>
    </location>
</feature>
<name>A0A852SIS0_9MICO</name>
<feature type="transmembrane region" description="Helical" evidence="7">
    <location>
        <begin position="294"/>
        <end position="313"/>
    </location>
</feature>
<reference evidence="9 10" key="1">
    <citation type="submission" date="2020-07" db="EMBL/GenBank/DDBJ databases">
        <title>Sequencing the genomes of 1000 actinobacteria strains.</title>
        <authorList>
            <person name="Klenk H.-P."/>
        </authorList>
    </citation>
    <scope>NUCLEOTIDE SEQUENCE [LARGE SCALE GENOMIC DNA]</scope>
    <source>
        <strain evidence="9 10">DSM 26474</strain>
    </source>
</reference>
<gene>
    <name evidence="9" type="ORF">BJ984_000271</name>
</gene>
<evidence type="ECO:0000313" key="10">
    <source>
        <dbReference type="Proteomes" id="UP000549913"/>
    </source>
</evidence>
<dbReference type="Proteomes" id="UP000549913">
    <property type="component" value="Unassembled WGS sequence"/>
</dbReference>
<sequence>MTATVPDVEATAAAGVTPRLGRSPRRPGRASVRRSPVKNRMGYLFVSGYTVLMLVFGVFPALYALVLSVTTIDGSFAGFDNFAKVLGDYRFLPAVGHVAVYLVIWLVSLLVLVVLLALVVHAIRIRWLSNASRFIFYIPGALAGASSVMLWLFVLDPSVSPVGWLLEAFGFESFVQTINPANLPVVFTVIAFWTGAGGWIVIMYGALNNIPEEVMEAAKIDGANAVQTAVRIQLPMMKKWIAYMGIMSLAAGTQLFVEPQLLSQASNAVVANDYSLNQLAYLYAFQQNDFNGSAAISILLLVIALALSAFFVARGGLFEKD</sequence>
<keyword evidence="9" id="KW-0762">Sugar transport</keyword>
<proteinExistence type="inferred from homology"/>
<dbReference type="InterPro" id="IPR050809">
    <property type="entry name" value="UgpAE/MalFG_permease"/>
</dbReference>
<dbReference type="PANTHER" id="PTHR43227:SF7">
    <property type="entry name" value="ARABINOOLIGOSACCHARIDES TRANSPORT SYSTEM PERMEASE PROTEIN ARAP"/>
    <property type="match status" value="1"/>
</dbReference>
<evidence type="ECO:0000256" key="5">
    <source>
        <dbReference type="ARBA" id="ARBA00022989"/>
    </source>
</evidence>
<evidence type="ECO:0000259" key="8">
    <source>
        <dbReference type="PROSITE" id="PS50928"/>
    </source>
</evidence>
<comment type="subcellular location">
    <subcellularLocation>
        <location evidence="1 7">Cell membrane</location>
        <topology evidence="1 7">Multi-pass membrane protein</topology>
    </subcellularLocation>
</comment>
<evidence type="ECO:0000256" key="2">
    <source>
        <dbReference type="ARBA" id="ARBA00022448"/>
    </source>
</evidence>
<dbReference type="GO" id="GO:0055085">
    <property type="term" value="P:transmembrane transport"/>
    <property type="evidence" value="ECO:0007669"/>
    <property type="project" value="InterPro"/>
</dbReference>
<protein>
    <submittedName>
        <fullName evidence="9">Multiple sugar transport system permease protein</fullName>
    </submittedName>
</protein>
<dbReference type="InterPro" id="IPR035906">
    <property type="entry name" value="MetI-like_sf"/>
</dbReference>
<dbReference type="Pfam" id="PF00528">
    <property type="entry name" value="BPD_transp_1"/>
    <property type="match status" value="1"/>
</dbReference>
<feature type="transmembrane region" description="Helical" evidence="7">
    <location>
        <begin position="185"/>
        <end position="207"/>
    </location>
</feature>
<dbReference type="SUPFAM" id="SSF161098">
    <property type="entry name" value="MetI-like"/>
    <property type="match status" value="1"/>
</dbReference>
<dbReference type="CDD" id="cd06261">
    <property type="entry name" value="TM_PBP2"/>
    <property type="match status" value="1"/>
</dbReference>
<dbReference type="Gene3D" id="1.10.3720.10">
    <property type="entry name" value="MetI-like"/>
    <property type="match status" value="1"/>
</dbReference>
<keyword evidence="5 7" id="KW-1133">Transmembrane helix</keyword>
<evidence type="ECO:0000256" key="6">
    <source>
        <dbReference type="ARBA" id="ARBA00023136"/>
    </source>
</evidence>
<keyword evidence="6 7" id="KW-0472">Membrane</keyword>
<dbReference type="PROSITE" id="PS50928">
    <property type="entry name" value="ABC_TM1"/>
    <property type="match status" value="1"/>
</dbReference>
<comment type="caution">
    <text evidence="9">The sequence shown here is derived from an EMBL/GenBank/DDBJ whole genome shotgun (WGS) entry which is preliminary data.</text>
</comment>
<keyword evidence="2 7" id="KW-0813">Transport</keyword>
<feature type="transmembrane region" description="Helical" evidence="7">
    <location>
        <begin position="43"/>
        <end position="66"/>
    </location>
</feature>
<evidence type="ECO:0000256" key="4">
    <source>
        <dbReference type="ARBA" id="ARBA00022692"/>
    </source>
</evidence>